<evidence type="ECO:0000256" key="3">
    <source>
        <dbReference type="ARBA" id="ARBA00024378"/>
    </source>
</evidence>
<evidence type="ECO:0000313" key="8">
    <source>
        <dbReference type="RefSeq" id="XP_022142952.1"/>
    </source>
</evidence>
<dbReference type="PROSITE" id="PS50096">
    <property type="entry name" value="IQ"/>
    <property type="match status" value="2"/>
</dbReference>
<protein>
    <submittedName>
        <fullName evidence="8">Protein IQ-DOMAIN 14-like</fullName>
    </submittedName>
</protein>
<dbReference type="RefSeq" id="XP_022142952.1">
    <property type="nucleotide sequence ID" value="XM_022287260.1"/>
</dbReference>
<evidence type="ECO:0000256" key="2">
    <source>
        <dbReference type="ARBA" id="ARBA00024341"/>
    </source>
</evidence>
<dbReference type="InterPro" id="IPR025064">
    <property type="entry name" value="DUF4005"/>
</dbReference>
<feature type="region of interest" description="Disordered" evidence="5">
    <location>
        <begin position="252"/>
        <end position="286"/>
    </location>
</feature>
<sequence>MRKAGKWILKWSFRKSSTNNNLLLTHKLSKSVDSIDTIEALKQVAIAAQRKPPSDVQNAAATTIQSAYRSHLARKALHALRALVKIQALVRGHLVRKQTAATLKSLQALMAIQVRARSNRIQLLEEEELLERSRHRHLVNINLEKAYKERLYMNLNEHWRPYKSKSSHISHSQIELIENEPNAYICRRNLSIPKRQHRHKNDSIPIEPNTSEYYVLVSKPAAESALFSMDQPRNSDSMPHDYPLYPHYMAKTESSRAKVRSQSEPKQRPPGSSIWMKSKQTETVGRTSLPMNDQIQSYSQNLKHKGYENHNSGWFMKLYQLKKAAKTRDGDSTSSKLSRPDDLP</sequence>
<dbReference type="SUPFAM" id="SSF52540">
    <property type="entry name" value="P-loop containing nucleoside triphosphate hydrolases"/>
    <property type="match status" value="1"/>
</dbReference>
<feature type="region of interest" description="Disordered" evidence="5">
    <location>
        <begin position="325"/>
        <end position="344"/>
    </location>
</feature>
<evidence type="ECO:0000256" key="4">
    <source>
        <dbReference type="ARBA" id="ARBA00045534"/>
    </source>
</evidence>
<dbReference type="KEGG" id="mcha:111012945"/>
<gene>
    <name evidence="8" type="primary">LOC111012945</name>
</gene>
<evidence type="ECO:0000256" key="1">
    <source>
        <dbReference type="ARBA" id="ARBA00022860"/>
    </source>
</evidence>
<dbReference type="InterPro" id="IPR027417">
    <property type="entry name" value="P-loop_NTPase"/>
</dbReference>
<keyword evidence="7" id="KW-1185">Reference proteome</keyword>
<dbReference type="Pfam" id="PF00612">
    <property type="entry name" value="IQ"/>
    <property type="match status" value="2"/>
</dbReference>
<dbReference type="SMART" id="SM00015">
    <property type="entry name" value="IQ"/>
    <property type="match status" value="2"/>
</dbReference>
<dbReference type="InterPro" id="IPR000048">
    <property type="entry name" value="IQ_motif_EF-hand-BS"/>
</dbReference>
<dbReference type="Gene3D" id="1.20.5.190">
    <property type="match status" value="1"/>
</dbReference>
<comment type="subunit">
    <text evidence="3">Binds to multiple calmodulin (CaM) in the presence of Ca(2+) and CaM-like proteins.</text>
</comment>
<evidence type="ECO:0000313" key="7">
    <source>
        <dbReference type="Proteomes" id="UP000504603"/>
    </source>
</evidence>
<accession>A0A6J1CPD3</accession>
<dbReference type="GO" id="GO:0005516">
    <property type="term" value="F:calmodulin binding"/>
    <property type="evidence" value="ECO:0007669"/>
    <property type="project" value="UniProtKB-KW"/>
</dbReference>
<dbReference type="Proteomes" id="UP000504603">
    <property type="component" value="Unplaced"/>
</dbReference>
<dbReference type="AlphaFoldDB" id="A0A6J1CPD3"/>
<feature type="domain" description="DUF4005" evidence="6">
    <location>
        <begin position="235"/>
        <end position="301"/>
    </location>
</feature>
<dbReference type="CDD" id="cd23767">
    <property type="entry name" value="IQCD"/>
    <property type="match status" value="1"/>
</dbReference>
<evidence type="ECO:0000256" key="5">
    <source>
        <dbReference type="SAM" id="MobiDB-lite"/>
    </source>
</evidence>
<dbReference type="PANTHER" id="PTHR32295">
    <property type="entry name" value="IQ-DOMAIN 5-RELATED"/>
    <property type="match status" value="1"/>
</dbReference>
<dbReference type="OrthoDB" id="1298402at2759"/>
<keyword evidence="1" id="KW-0112">Calmodulin-binding</keyword>
<comment type="similarity">
    <text evidence="2">Belongs to the IQD family.</text>
</comment>
<proteinExistence type="inferred from homology"/>
<feature type="compositionally biased region" description="Basic and acidic residues" evidence="5">
    <location>
        <begin position="253"/>
        <end position="267"/>
    </location>
</feature>
<reference evidence="8" key="1">
    <citation type="submission" date="2025-08" db="UniProtKB">
        <authorList>
            <consortium name="RefSeq"/>
        </authorList>
    </citation>
    <scope>IDENTIFICATION</scope>
    <source>
        <strain evidence="8">OHB3-1</strain>
    </source>
</reference>
<evidence type="ECO:0000259" key="6">
    <source>
        <dbReference type="Pfam" id="PF13178"/>
    </source>
</evidence>
<comment type="function">
    <text evidence="4">May be involved in cooperative interactions with calmodulins or calmodulin-like proteins. Recruits calmodulin proteins to microtubules, thus being a potential scaffold in cellular signaling and trafficking. May associate with nucleic acids and regulate gene expression at the transcriptional or post-transcriptional level.</text>
</comment>
<dbReference type="Pfam" id="PF13178">
    <property type="entry name" value="DUF4005"/>
    <property type="match status" value="1"/>
</dbReference>
<organism evidence="7 8">
    <name type="scientific">Momordica charantia</name>
    <name type="common">Bitter gourd</name>
    <name type="synonym">Balsam pear</name>
    <dbReference type="NCBI Taxonomy" id="3673"/>
    <lineage>
        <taxon>Eukaryota</taxon>
        <taxon>Viridiplantae</taxon>
        <taxon>Streptophyta</taxon>
        <taxon>Embryophyta</taxon>
        <taxon>Tracheophyta</taxon>
        <taxon>Spermatophyta</taxon>
        <taxon>Magnoliopsida</taxon>
        <taxon>eudicotyledons</taxon>
        <taxon>Gunneridae</taxon>
        <taxon>Pentapetalae</taxon>
        <taxon>rosids</taxon>
        <taxon>fabids</taxon>
        <taxon>Cucurbitales</taxon>
        <taxon>Cucurbitaceae</taxon>
        <taxon>Momordiceae</taxon>
        <taxon>Momordica</taxon>
    </lineage>
</organism>
<dbReference type="PANTHER" id="PTHR32295:SF263">
    <property type="entry name" value="DUF4005 DOMAIN-CONTAINING PROTEIN"/>
    <property type="match status" value="1"/>
</dbReference>
<name>A0A6J1CPD3_MOMCH</name>
<dbReference type="GeneID" id="111012945"/>